<dbReference type="Proteomes" id="UP000238937">
    <property type="component" value="Unassembled WGS sequence"/>
</dbReference>
<reference evidence="2 3" key="1">
    <citation type="submission" date="2018-03" db="EMBL/GenBank/DDBJ databases">
        <title>The ancient ancestry and fast evolution of plastids.</title>
        <authorList>
            <person name="Moore K.R."/>
            <person name="Magnabosco C."/>
            <person name="Momper L."/>
            <person name="Gold D.A."/>
            <person name="Bosak T."/>
            <person name="Fournier G.P."/>
        </authorList>
    </citation>
    <scope>NUCLEOTIDE SEQUENCE [LARGE SCALE GENOMIC DNA]</scope>
    <source>
        <strain evidence="2 3">CCALA 037</strain>
    </source>
</reference>
<keyword evidence="3" id="KW-1185">Reference proteome</keyword>
<keyword evidence="1" id="KW-0472">Membrane</keyword>
<proteinExistence type="predicted"/>
<gene>
    <name evidence="2" type="ORF">C7B77_00720</name>
</gene>
<dbReference type="EMBL" id="PVWO01000005">
    <property type="protein sequence ID" value="PSB59461.1"/>
    <property type="molecule type" value="Genomic_DNA"/>
</dbReference>
<dbReference type="RefSeq" id="WP_106299405.1">
    <property type="nucleotide sequence ID" value="NZ_PVWO01000005.1"/>
</dbReference>
<evidence type="ECO:0000313" key="3">
    <source>
        <dbReference type="Proteomes" id="UP000238937"/>
    </source>
</evidence>
<dbReference type="AlphaFoldDB" id="A0A2T1GNL1"/>
<evidence type="ECO:0008006" key="4">
    <source>
        <dbReference type="Google" id="ProtNLM"/>
    </source>
</evidence>
<dbReference type="Pfam" id="PF07963">
    <property type="entry name" value="N_methyl"/>
    <property type="match status" value="1"/>
</dbReference>
<evidence type="ECO:0000313" key="2">
    <source>
        <dbReference type="EMBL" id="PSB59461.1"/>
    </source>
</evidence>
<accession>A0A2T1GNL1</accession>
<organism evidence="2 3">
    <name type="scientific">Chamaesiphon polymorphus CCALA 037</name>
    <dbReference type="NCBI Taxonomy" id="2107692"/>
    <lineage>
        <taxon>Bacteria</taxon>
        <taxon>Bacillati</taxon>
        <taxon>Cyanobacteriota</taxon>
        <taxon>Cyanophyceae</taxon>
        <taxon>Gomontiellales</taxon>
        <taxon>Chamaesiphonaceae</taxon>
        <taxon>Chamaesiphon</taxon>
    </lineage>
</organism>
<dbReference type="NCBIfam" id="TIGR02532">
    <property type="entry name" value="IV_pilin_GFxxxE"/>
    <property type="match status" value="1"/>
</dbReference>
<comment type="caution">
    <text evidence="2">The sequence shown here is derived from an EMBL/GenBank/DDBJ whole genome shotgun (WGS) entry which is preliminary data.</text>
</comment>
<keyword evidence="1" id="KW-0812">Transmembrane</keyword>
<dbReference type="InterPro" id="IPR012902">
    <property type="entry name" value="N_methyl_site"/>
</dbReference>
<evidence type="ECO:0000256" key="1">
    <source>
        <dbReference type="SAM" id="Phobius"/>
    </source>
</evidence>
<keyword evidence="1" id="KW-1133">Transmembrane helix</keyword>
<protein>
    <recommendedName>
        <fullName evidence="4">Prepilin-type cleavage/methylation domain-containing protein</fullName>
    </recommendedName>
</protein>
<name>A0A2T1GNL1_9CYAN</name>
<dbReference type="PROSITE" id="PS00409">
    <property type="entry name" value="PROKAR_NTER_METHYL"/>
    <property type="match status" value="1"/>
</dbReference>
<sequence>MLDRQKSSHNLLLRQLARGGFTLIELIIALAITTIVISLTGTGLYALMTANQRSQIETTDRLELEQALAFMTDEIKMSRQVRTNISWPITPTTKIENFNPASGSSEIQPILVLIPASSSRLKNPIVYYLAEPPTSSVWSGQRVIYRWGPTLLQNGNYSDGNGKDIALISPTDPIGYYNEVLVDRMSEVAPAQASIACESSYSYSIPNISTRLGFYACIAPDEKSVKLWMYKQKSSSAKSVSIDALVVTRSN</sequence>
<dbReference type="OrthoDB" id="568963at2"/>
<feature type="transmembrane region" description="Helical" evidence="1">
    <location>
        <begin position="21"/>
        <end position="48"/>
    </location>
</feature>